<dbReference type="EMBL" id="JAURVH010001530">
    <property type="protein sequence ID" value="KAK5905472.1"/>
    <property type="molecule type" value="Genomic_DNA"/>
</dbReference>
<reference evidence="1 2" key="1">
    <citation type="journal article" date="2023" name="Mol. Biol. Evol.">
        <title>Genomics of Secondarily Temperate Adaptation in the Only Non-Antarctic Icefish.</title>
        <authorList>
            <person name="Rivera-Colon A.G."/>
            <person name="Rayamajhi N."/>
            <person name="Minhas B.F."/>
            <person name="Madrigal G."/>
            <person name="Bilyk K.T."/>
            <person name="Yoon V."/>
            <person name="Hune M."/>
            <person name="Gregory S."/>
            <person name="Cheng C.H.C."/>
            <person name="Catchen J.M."/>
        </authorList>
    </citation>
    <scope>NUCLEOTIDE SEQUENCE [LARGE SCALE GENOMIC DNA]</scope>
    <source>
        <tissue evidence="1">White muscle</tissue>
    </source>
</reference>
<accession>A0AAN8CKM7</accession>
<organism evidence="1 2">
    <name type="scientific">Champsocephalus gunnari</name>
    <name type="common">Mackerel icefish</name>
    <dbReference type="NCBI Taxonomy" id="52237"/>
    <lineage>
        <taxon>Eukaryota</taxon>
        <taxon>Metazoa</taxon>
        <taxon>Chordata</taxon>
        <taxon>Craniata</taxon>
        <taxon>Vertebrata</taxon>
        <taxon>Euteleostomi</taxon>
        <taxon>Actinopterygii</taxon>
        <taxon>Neopterygii</taxon>
        <taxon>Teleostei</taxon>
        <taxon>Neoteleostei</taxon>
        <taxon>Acanthomorphata</taxon>
        <taxon>Eupercaria</taxon>
        <taxon>Perciformes</taxon>
        <taxon>Notothenioidei</taxon>
        <taxon>Channichthyidae</taxon>
        <taxon>Champsocephalus</taxon>
    </lineage>
</organism>
<sequence length="72" mass="8130">MSSLSTSTTRYTAMPIAKIFNLGKALEEQEVLPEDRRRASGFKPALSLVTRPLPSRLSTWLSGAWQQWSIKH</sequence>
<proteinExistence type="predicted"/>
<evidence type="ECO:0000313" key="1">
    <source>
        <dbReference type="EMBL" id="KAK5905472.1"/>
    </source>
</evidence>
<dbReference type="Proteomes" id="UP001331515">
    <property type="component" value="Unassembled WGS sequence"/>
</dbReference>
<gene>
    <name evidence="1" type="ORF">CgunFtcFv8_001434</name>
</gene>
<keyword evidence="2" id="KW-1185">Reference proteome</keyword>
<name>A0AAN8CKM7_CHAGU</name>
<comment type="caution">
    <text evidence="1">The sequence shown here is derived from an EMBL/GenBank/DDBJ whole genome shotgun (WGS) entry which is preliminary data.</text>
</comment>
<dbReference type="AlphaFoldDB" id="A0AAN8CKM7"/>
<protein>
    <submittedName>
        <fullName evidence="1">Uncharacterized protein</fullName>
    </submittedName>
</protein>
<evidence type="ECO:0000313" key="2">
    <source>
        <dbReference type="Proteomes" id="UP001331515"/>
    </source>
</evidence>